<evidence type="ECO:0000313" key="3">
    <source>
        <dbReference type="Proteomes" id="UP000026962"/>
    </source>
</evidence>
<protein>
    <submittedName>
        <fullName evidence="2">Uncharacterized protein</fullName>
    </submittedName>
</protein>
<name>A0A0E0M647_ORYPU</name>
<dbReference type="Gramene" id="OPUNC10G04000.1">
    <property type="protein sequence ID" value="OPUNC10G04000.1"/>
    <property type="gene ID" value="OPUNC10G04000"/>
</dbReference>
<keyword evidence="3" id="KW-1185">Reference proteome</keyword>
<accession>A0A0E0M647</accession>
<evidence type="ECO:0000313" key="2">
    <source>
        <dbReference type="EnsemblPlants" id="OPUNC10G04000.1"/>
    </source>
</evidence>
<feature type="compositionally biased region" description="Basic and acidic residues" evidence="1">
    <location>
        <begin position="110"/>
        <end position="120"/>
    </location>
</feature>
<evidence type="ECO:0000256" key="1">
    <source>
        <dbReference type="SAM" id="MobiDB-lite"/>
    </source>
</evidence>
<dbReference type="HOGENOM" id="CLU_1985197_0_0_1"/>
<reference evidence="2" key="1">
    <citation type="submission" date="2015-04" db="UniProtKB">
        <authorList>
            <consortium name="EnsemblPlants"/>
        </authorList>
    </citation>
    <scope>IDENTIFICATION</scope>
</reference>
<dbReference type="Proteomes" id="UP000026962">
    <property type="component" value="Chromosome 10"/>
</dbReference>
<feature type="region of interest" description="Disordered" evidence="1">
    <location>
        <begin position="82"/>
        <end position="126"/>
    </location>
</feature>
<dbReference type="EnsemblPlants" id="OPUNC10G04000.1">
    <property type="protein sequence ID" value="OPUNC10G04000.1"/>
    <property type="gene ID" value="OPUNC10G04000"/>
</dbReference>
<organism evidence="2">
    <name type="scientific">Oryza punctata</name>
    <name type="common">Red rice</name>
    <dbReference type="NCBI Taxonomy" id="4537"/>
    <lineage>
        <taxon>Eukaryota</taxon>
        <taxon>Viridiplantae</taxon>
        <taxon>Streptophyta</taxon>
        <taxon>Embryophyta</taxon>
        <taxon>Tracheophyta</taxon>
        <taxon>Spermatophyta</taxon>
        <taxon>Magnoliopsida</taxon>
        <taxon>Liliopsida</taxon>
        <taxon>Poales</taxon>
        <taxon>Poaceae</taxon>
        <taxon>BOP clade</taxon>
        <taxon>Oryzoideae</taxon>
        <taxon>Oryzeae</taxon>
        <taxon>Oryzinae</taxon>
        <taxon>Oryza</taxon>
    </lineage>
</organism>
<dbReference type="AlphaFoldDB" id="A0A0E0M647"/>
<proteinExistence type="predicted"/>
<reference evidence="2" key="2">
    <citation type="submission" date="2018-05" db="EMBL/GenBank/DDBJ databases">
        <title>OpunRS2 (Oryza punctata Reference Sequence Version 2).</title>
        <authorList>
            <person name="Zhang J."/>
            <person name="Kudrna D."/>
            <person name="Lee S."/>
            <person name="Talag J."/>
            <person name="Welchert J."/>
            <person name="Wing R.A."/>
        </authorList>
    </citation>
    <scope>NUCLEOTIDE SEQUENCE [LARGE SCALE GENOMIC DNA]</scope>
</reference>
<sequence>MAGKVLISLSDSNSTFHLEGEIEPTNLTIPMLEYGEPWILEPLAILPPAKRDEGLGGGQDGWFAEPGSGPPFNRALTLAKEDTKWSGPGDDASMPSRRIGGCPTATVFTESKDKNNHWNSRDTSSY</sequence>